<comment type="caution">
    <text evidence="6">The sequence shown here is derived from an EMBL/GenBank/DDBJ whole genome shotgun (WGS) entry which is preliminary data.</text>
</comment>
<accession>A0A6L5GBG8</accession>
<evidence type="ECO:0000256" key="1">
    <source>
        <dbReference type="ARBA" id="ARBA00022491"/>
    </source>
</evidence>
<dbReference type="Gene3D" id="1.10.1660.10">
    <property type="match status" value="1"/>
</dbReference>
<dbReference type="InterPro" id="IPR009061">
    <property type="entry name" value="DNA-bd_dom_put_sf"/>
</dbReference>
<name>A0A6L5GBG8_9ACTN</name>
<evidence type="ECO:0000256" key="3">
    <source>
        <dbReference type="ARBA" id="ARBA00023125"/>
    </source>
</evidence>
<dbReference type="CDD" id="cd01282">
    <property type="entry name" value="HTH_MerR-like_sg3"/>
    <property type="match status" value="1"/>
</dbReference>
<evidence type="ECO:0000313" key="6">
    <source>
        <dbReference type="EMBL" id="MQM27017.1"/>
    </source>
</evidence>
<evidence type="ECO:0000313" key="7">
    <source>
        <dbReference type="Proteomes" id="UP000477750"/>
    </source>
</evidence>
<sequence length="131" mass="15231">MRIGELSERTGIPRRMLRYYEETGMLVPGRCENGYRDYDEQSADRALQIRGLLDAGMPTRVIKQVLPCLKQPGVALVFDATPETIDILERERDSMSERIETLTRSRDAISRYIDTIRRLRMRRPEEVSSRA</sequence>
<dbReference type="SMART" id="SM00422">
    <property type="entry name" value="HTH_MERR"/>
    <property type="match status" value="1"/>
</dbReference>
<proteinExistence type="predicted"/>
<evidence type="ECO:0000256" key="2">
    <source>
        <dbReference type="ARBA" id="ARBA00023015"/>
    </source>
</evidence>
<keyword evidence="2" id="KW-0805">Transcription regulation</keyword>
<dbReference type="AlphaFoldDB" id="A0A6L5GBG8"/>
<reference evidence="6 7" key="1">
    <citation type="submission" date="2019-10" db="EMBL/GenBank/DDBJ databases">
        <title>Glycomyces albidus sp. nov., a novel actinomycete isolated from rhizosphere soil of wheat (Triticum aestivum L.).</title>
        <authorList>
            <person name="Qian L."/>
        </authorList>
    </citation>
    <scope>NUCLEOTIDE SEQUENCE [LARGE SCALE GENOMIC DNA]</scope>
    <source>
        <strain evidence="6 7">NEAU-7082</strain>
    </source>
</reference>
<evidence type="ECO:0000259" key="5">
    <source>
        <dbReference type="PROSITE" id="PS50937"/>
    </source>
</evidence>
<dbReference type="EMBL" id="WIAO01000019">
    <property type="protein sequence ID" value="MQM27017.1"/>
    <property type="molecule type" value="Genomic_DNA"/>
</dbReference>
<dbReference type="Pfam" id="PF13411">
    <property type="entry name" value="MerR_1"/>
    <property type="match status" value="1"/>
</dbReference>
<keyword evidence="1" id="KW-0678">Repressor</keyword>
<dbReference type="GO" id="GO:0003677">
    <property type="term" value="F:DNA binding"/>
    <property type="evidence" value="ECO:0007669"/>
    <property type="project" value="UniProtKB-KW"/>
</dbReference>
<dbReference type="Proteomes" id="UP000477750">
    <property type="component" value="Unassembled WGS sequence"/>
</dbReference>
<dbReference type="GO" id="GO:0003700">
    <property type="term" value="F:DNA-binding transcription factor activity"/>
    <property type="evidence" value="ECO:0007669"/>
    <property type="project" value="InterPro"/>
</dbReference>
<organism evidence="6 7">
    <name type="scientific">Glycomyces albidus</name>
    <dbReference type="NCBI Taxonomy" id="2656774"/>
    <lineage>
        <taxon>Bacteria</taxon>
        <taxon>Bacillati</taxon>
        <taxon>Actinomycetota</taxon>
        <taxon>Actinomycetes</taxon>
        <taxon>Glycomycetales</taxon>
        <taxon>Glycomycetaceae</taxon>
        <taxon>Glycomyces</taxon>
    </lineage>
</organism>
<dbReference type="PANTHER" id="PTHR30204">
    <property type="entry name" value="REDOX-CYCLING DRUG-SENSING TRANSCRIPTIONAL ACTIVATOR SOXR"/>
    <property type="match status" value="1"/>
</dbReference>
<dbReference type="InterPro" id="IPR047057">
    <property type="entry name" value="MerR_fam"/>
</dbReference>
<keyword evidence="4" id="KW-0804">Transcription</keyword>
<evidence type="ECO:0000256" key="4">
    <source>
        <dbReference type="ARBA" id="ARBA00023163"/>
    </source>
</evidence>
<dbReference type="PANTHER" id="PTHR30204:SF69">
    <property type="entry name" value="MERR-FAMILY TRANSCRIPTIONAL REGULATOR"/>
    <property type="match status" value="1"/>
</dbReference>
<protein>
    <submittedName>
        <fullName evidence="6">MerR family transcriptional regulator</fullName>
    </submittedName>
</protein>
<keyword evidence="3" id="KW-0238">DNA-binding</keyword>
<keyword evidence="7" id="KW-1185">Reference proteome</keyword>
<feature type="domain" description="HTH merR-type" evidence="5">
    <location>
        <begin position="1"/>
        <end position="68"/>
    </location>
</feature>
<dbReference type="InterPro" id="IPR000551">
    <property type="entry name" value="MerR-type_HTH_dom"/>
</dbReference>
<dbReference type="PROSITE" id="PS50937">
    <property type="entry name" value="HTH_MERR_2"/>
    <property type="match status" value="1"/>
</dbReference>
<dbReference type="RefSeq" id="WP_153026166.1">
    <property type="nucleotide sequence ID" value="NZ_WIAO01000019.1"/>
</dbReference>
<dbReference type="SUPFAM" id="SSF46955">
    <property type="entry name" value="Putative DNA-binding domain"/>
    <property type="match status" value="1"/>
</dbReference>
<gene>
    <name evidence="6" type="ORF">GFD30_15760</name>
</gene>